<accession>A0ABS4R357</accession>
<reference evidence="1 2" key="1">
    <citation type="submission" date="2021-03" db="EMBL/GenBank/DDBJ databases">
        <title>Genomic Encyclopedia of Type Strains, Phase IV (KMG-IV): sequencing the most valuable type-strain genomes for metagenomic binning, comparative biology and taxonomic classification.</title>
        <authorList>
            <person name="Goeker M."/>
        </authorList>
    </citation>
    <scope>NUCLEOTIDE SEQUENCE [LARGE SCALE GENOMIC DNA]</scope>
    <source>
        <strain evidence="1 2">DSM 13372</strain>
    </source>
</reference>
<evidence type="ECO:0000313" key="1">
    <source>
        <dbReference type="EMBL" id="MBP2237124.1"/>
    </source>
</evidence>
<proteinExistence type="predicted"/>
<keyword evidence="2" id="KW-1185">Reference proteome</keyword>
<comment type="caution">
    <text evidence="1">The sequence shown here is derived from an EMBL/GenBank/DDBJ whole genome shotgun (WGS) entry which is preliminary data.</text>
</comment>
<evidence type="ECO:0008006" key="3">
    <source>
        <dbReference type="Google" id="ProtNLM"/>
    </source>
</evidence>
<name>A0ABS4R357_9HYPH</name>
<gene>
    <name evidence="1" type="ORF">J2Z31_003638</name>
</gene>
<evidence type="ECO:0000313" key="2">
    <source>
        <dbReference type="Proteomes" id="UP000730739"/>
    </source>
</evidence>
<dbReference type="Proteomes" id="UP000730739">
    <property type="component" value="Unassembled WGS sequence"/>
</dbReference>
<dbReference type="EMBL" id="JAGILA010000004">
    <property type="protein sequence ID" value="MBP2237124.1"/>
    <property type="molecule type" value="Genomic_DNA"/>
</dbReference>
<protein>
    <recommendedName>
        <fullName evidence="3">Head protein</fullName>
    </recommendedName>
</protein>
<dbReference type="Pfam" id="PF17236">
    <property type="entry name" value="SU10_MCP"/>
    <property type="match status" value="1"/>
</dbReference>
<dbReference type="InterPro" id="IPR035198">
    <property type="entry name" value="SU10_MCP"/>
</dbReference>
<organism evidence="1 2">
    <name type="scientific">Sinorhizobium kostiense</name>
    <dbReference type="NCBI Taxonomy" id="76747"/>
    <lineage>
        <taxon>Bacteria</taxon>
        <taxon>Pseudomonadati</taxon>
        <taxon>Pseudomonadota</taxon>
        <taxon>Alphaproteobacteria</taxon>
        <taxon>Hyphomicrobiales</taxon>
        <taxon>Rhizobiaceae</taxon>
        <taxon>Sinorhizobium/Ensifer group</taxon>
        <taxon>Sinorhizobium</taxon>
    </lineage>
</organism>
<sequence length="331" mass="35943">MAVVTNTFQTTQAVGNREELSDVVSRITPEDTPIYSLIEKGKCVTVHPEWETDELAAPGANIREEGEEYAFGAITPPQRLGNYTQIMRKDWIISATQEVVSEAGNVQKRKYQKLKKGVEIRKDVEYAIVNSNASVAGATRELGSLPTWIETNVSRAPGGINGGFDANTGLTAEPTDGPQRAFSKTILDDVMQQGYQNGANFRHVSVSPYVKSVFVTFMSDGNVAPFRYAVSQGGERNTIVATADYYEGPFGTVMIHPNRVQAVGAGLARNAFFIDTDMLSFLWLRNIQEDRDIAKTGDADKGVIIGEGTLKVHNEKGLGIAADLFGLSAAS</sequence>
<dbReference type="RefSeq" id="WP_209602878.1">
    <property type="nucleotide sequence ID" value="NZ_JAGILA010000004.1"/>
</dbReference>